<evidence type="ECO:0000313" key="2">
    <source>
        <dbReference type="EMBL" id="CAE0771419.1"/>
    </source>
</evidence>
<accession>A0A7S4BNA9</accession>
<feature type="signal peptide" evidence="1">
    <location>
        <begin position="1"/>
        <end position="27"/>
    </location>
</feature>
<dbReference type="EMBL" id="HBIZ01037664">
    <property type="protein sequence ID" value="CAE0771419.1"/>
    <property type="molecule type" value="Transcribed_RNA"/>
</dbReference>
<gene>
    <name evidence="2" type="ORF">PCAR00345_LOCUS24031</name>
</gene>
<proteinExistence type="predicted"/>
<protein>
    <submittedName>
        <fullName evidence="2">Uncharacterized protein</fullName>
    </submittedName>
</protein>
<name>A0A7S4BNA9_CHRCT</name>
<dbReference type="AlphaFoldDB" id="A0A7S4BNA9"/>
<sequence length="515" mass="56714">MAANPRSGARKPLLLVAFLLCSDVCTAQRPAVRQHRWPWHAPREQAPAPVEVRESTWGEYFTQLYQNALLIDDKIGEAAHEVGEVAEDYVYKNVLGLRIGMDQLRRLGMQWARMALGAWLVFQGGELHTAKLALLVEASLLGSFAFATIRKLCGFSRAPMVVRESIVIALALIGMHVPLPAARSLVRALPALSIGLQAGESARGIVSSTYAVAEQSEEWHERASEFAEDVADDVSDALIAAFRLKAFFGPDKLTTNEREAARWKTAGAILAPTVSVAASLALLRAQPTLEGVLPVPVTAAAVAGAFLFERNLREQIKENMLYLKIFAFKKIPELLRLTAWAIKHGLLPLKKILFTPAMKLFGALNTARRRARDSIHSFATTLIPPLKRVSAKQLGAFLRKIPFVLMNLSGTIVKAIISLAATLLPEEMRRILIKAMKRAEVHLLPFGVALIGVATQMEALSLRQVPALYLTLMNPAKLFENFLKPAVKTALVATKQLLRQRLIPLWHKIVGAYYG</sequence>
<feature type="chain" id="PRO_5031379736" evidence="1">
    <location>
        <begin position="28"/>
        <end position="515"/>
    </location>
</feature>
<keyword evidence="1" id="KW-0732">Signal</keyword>
<organism evidence="2">
    <name type="scientific">Chrysotila carterae</name>
    <name type="common">Marine alga</name>
    <name type="synonym">Syracosphaera carterae</name>
    <dbReference type="NCBI Taxonomy" id="13221"/>
    <lineage>
        <taxon>Eukaryota</taxon>
        <taxon>Haptista</taxon>
        <taxon>Haptophyta</taxon>
        <taxon>Prymnesiophyceae</taxon>
        <taxon>Isochrysidales</taxon>
        <taxon>Isochrysidaceae</taxon>
        <taxon>Chrysotila</taxon>
    </lineage>
</organism>
<evidence type="ECO:0000256" key="1">
    <source>
        <dbReference type="SAM" id="SignalP"/>
    </source>
</evidence>
<reference evidence="2" key="1">
    <citation type="submission" date="2021-01" db="EMBL/GenBank/DDBJ databases">
        <authorList>
            <person name="Corre E."/>
            <person name="Pelletier E."/>
            <person name="Niang G."/>
            <person name="Scheremetjew M."/>
            <person name="Finn R."/>
            <person name="Kale V."/>
            <person name="Holt S."/>
            <person name="Cochrane G."/>
            <person name="Meng A."/>
            <person name="Brown T."/>
            <person name="Cohen L."/>
        </authorList>
    </citation>
    <scope>NUCLEOTIDE SEQUENCE</scope>
    <source>
        <strain evidence="2">CCMP645</strain>
    </source>
</reference>